<evidence type="ECO:0000313" key="11">
    <source>
        <dbReference type="EMBL" id="PIE62838.1"/>
    </source>
</evidence>
<evidence type="ECO:0000313" key="12">
    <source>
        <dbReference type="Proteomes" id="UP000231203"/>
    </source>
</evidence>
<protein>
    <recommendedName>
        <fullName evidence="2">non-specific protein-tyrosine kinase</fullName>
        <ecNumber evidence="2">2.7.10.2</ecNumber>
    </recommendedName>
</protein>
<dbReference type="InterPro" id="IPR050445">
    <property type="entry name" value="Bact_polysacc_biosynth/exp"/>
</dbReference>
<dbReference type="Pfam" id="PF13614">
    <property type="entry name" value="AAA_31"/>
    <property type="match status" value="1"/>
</dbReference>
<feature type="compositionally biased region" description="Polar residues" evidence="9">
    <location>
        <begin position="31"/>
        <end position="40"/>
    </location>
</feature>
<organism evidence="11 12">
    <name type="scientific">Desulfobacter postgatei</name>
    <dbReference type="NCBI Taxonomy" id="2293"/>
    <lineage>
        <taxon>Bacteria</taxon>
        <taxon>Pseudomonadati</taxon>
        <taxon>Thermodesulfobacteriota</taxon>
        <taxon>Desulfobacteria</taxon>
        <taxon>Desulfobacterales</taxon>
        <taxon>Desulfobacteraceae</taxon>
        <taxon>Desulfobacter</taxon>
    </lineage>
</organism>
<sequence>MKLKKALDQAKAQREQHNPKPDPSPDKAADWSQSANSSSEQEGEWKAPAYDHCAVTELDPVVVEKNRGVCLNPDRKEIERYKILRTRIANLARERRMSTIMVTSPNKSEGKTVNCINMGLTFAKAMKQTVLMVDCDFTGQDIHRYLGIESKASLIDYFMDGVPLQDLIVWPGVEKLTLISGARTINESSELLSSDMMAKLVKEMGERYDDRYVFFDAPPVLGHAEAISLAPRVDGILMVVEAGKTTKTDVKESLALLPNEKFLGFLLNKQAA</sequence>
<dbReference type="PANTHER" id="PTHR32309">
    <property type="entry name" value="TYROSINE-PROTEIN KINASE"/>
    <property type="match status" value="1"/>
</dbReference>
<evidence type="ECO:0000256" key="4">
    <source>
        <dbReference type="ARBA" id="ARBA00022741"/>
    </source>
</evidence>
<gene>
    <name evidence="11" type="ORF">CSA25_03090</name>
</gene>
<dbReference type="Gene3D" id="3.40.50.300">
    <property type="entry name" value="P-loop containing nucleotide triphosphate hydrolases"/>
    <property type="match status" value="1"/>
</dbReference>
<evidence type="ECO:0000256" key="9">
    <source>
        <dbReference type="SAM" id="MobiDB-lite"/>
    </source>
</evidence>
<dbReference type="EMBL" id="PDTI01000027">
    <property type="protein sequence ID" value="PIE62838.1"/>
    <property type="molecule type" value="Genomic_DNA"/>
</dbReference>
<evidence type="ECO:0000256" key="2">
    <source>
        <dbReference type="ARBA" id="ARBA00011903"/>
    </source>
</evidence>
<evidence type="ECO:0000256" key="8">
    <source>
        <dbReference type="ARBA" id="ARBA00051245"/>
    </source>
</evidence>
<dbReference type="Proteomes" id="UP000231203">
    <property type="component" value="Unassembled WGS sequence"/>
</dbReference>
<dbReference type="GO" id="GO:0004713">
    <property type="term" value="F:protein tyrosine kinase activity"/>
    <property type="evidence" value="ECO:0007669"/>
    <property type="project" value="TreeGrafter"/>
</dbReference>
<dbReference type="AlphaFoldDB" id="A0A2G6MRW3"/>
<name>A0A2G6MRW3_9BACT</name>
<comment type="caution">
    <text evidence="11">The sequence shown here is derived from an EMBL/GenBank/DDBJ whole genome shotgun (WGS) entry which is preliminary data.</text>
</comment>
<proteinExistence type="inferred from homology"/>
<keyword evidence="6" id="KW-0067">ATP-binding</keyword>
<dbReference type="InterPro" id="IPR005702">
    <property type="entry name" value="Wzc-like_C"/>
</dbReference>
<keyword evidence="5 11" id="KW-0418">Kinase</keyword>
<dbReference type="GO" id="GO:0005886">
    <property type="term" value="C:plasma membrane"/>
    <property type="evidence" value="ECO:0007669"/>
    <property type="project" value="TreeGrafter"/>
</dbReference>
<feature type="compositionally biased region" description="Basic and acidic residues" evidence="9">
    <location>
        <begin position="1"/>
        <end position="29"/>
    </location>
</feature>
<feature type="domain" description="AAA" evidence="10">
    <location>
        <begin position="109"/>
        <end position="242"/>
    </location>
</feature>
<evidence type="ECO:0000256" key="7">
    <source>
        <dbReference type="ARBA" id="ARBA00023137"/>
    </source>
</evidence>
<dbReference type="PANTHER" id="PTHR32309:SF13">
    <property type="entry name" value="FERRIC ENTEROBACTIN TRANSPORT PROTEIN FEPE"/>
    <property type="match status" value="1"/>
</dbReference>
<evidence type="ECO:0000256" key="5">
    <source>
        <dbReference type="ARBA" id="ARBA00022777"/>
    </source>
</evidence>
<dbReference type="SUPFAM" id="SSF52540">
    <property type="entry name" value="P-loop containing nucleoside triphosphate hydrolases"/>
    <property type="match status" value="1"/>
</dbReference>
<keyword evidence="3" id="KW-0808">Transferase</keyword>
<reference evidence="11 12" key="1">
    <citation type="submission" date="2017-10" db="EMBL/GenBank/DDBJ databases">
        <title>Novel microbial diversity and functional potential in the marine mammal oral microbiome.</title>
        <authorList>
            <person name="Dudek N.K."/>
            <person name="Sun C.L."/>
            <person name="Burstein D."/>
            <person name="Kantor R.S."/>
            <person name="Aliaga Goltsman D.S."/>
            <person name="Bik E.M."/>
            <person name="Thomas B.C."/>
            <person name="Banfield J.F."/>
            <person name="Relman D.A."/>
        </authorList>
    </citation>
    <scope>NUCLEOTIDE SEQUENCE [LARGE SCALE GENOMIC DNA]</scope>
    <source>
        <strain evidence="11">DOLJORAL78_47_202</strain>
    </source>
</reference>
<evidence type="ECO:0000256" key="6">
    <source>
        <dbReference type="ARBA" id="ARBA00022840"/>
    </source>
</evidence>
<comment type="catalytic activity">
    <reaction evidence="8">
        <text>L-tyrosyl-[protein] + ATP = O-phospho-L-tyrosyl-[protein] + ADP + H(+)</text>
        <dbReference type="Rhea" id="RHEA:10596"/>
        <dbReference type="Rhea" id="RHEA-COMP:10136"/>
        <dbReference type="Rhea" id="RHEA-COMP:20101"/>
        <dbReference type="ChEBI" id="CHEBI:15378"/>
        <dbReference type="ChEBI" id="CHEBI:30616"/>
        <dbReference type="ChEBI" id="CHEBI:46858"/>
        <dbReference type="ChEBI" id="CHEBI:61978"/>
        <dbReference type="ChEBI" id="CHEBI:456216"/>
        <dbReference type="EC" id="2.7.10.2"/>
    </reaction>
</comment>
<keyword evidence="4" id="KW-0547">Nucleotide-binding</keyword>
<evidence type="ECO:0000259" key="10">
    <source>
        <dbReference type="Pfam" id="PF13614"/>
    </source>
</evidence>
<evidence type="ECO:0000256" key="1">
    <source>
        <dbReference type="ARBA" id="ARBA00007316"/>
    </source>
</evidence>
<dbReference type="CDD" id="cd05387">
    <property type="entry name" value="BY-kinase"/>
    <property type="match status" value="1"/>
</dbReference>
<dbReference type="EC" id="2.7.10.2" evidence="2"/>
<dbReference type="InterPro" id="IPR027417">
    <property type="entry name" value="P-loop_NTPase"/>
</dbReference>
<feature type="region of interest" description="Disordered" evidence="9">
    <location>
        <begin position="1"/>
        <end position="46"/>
    </location>
</feature>
<dbReference type="InterPro" id="IPR025669">
    <property type="entry name" value="AAA_dom"/>
</dbReference>
<keyword evidence="7" id="KW-0829">Tyrosine-protein kinase</keyword>
<accession>A0A2G6MRW3</accession>
<evidence type="ECO:0000256" key="3">
    <source>
        <dbReference type="ARBA" id="ARBA00022679"/>
    </source>
</evidence>
<comment type="similarity">
    <text evidence="1">Belongs to the CpsD/CapB family.</text>
</comment>